<evidence type="ECO:0000313" key="2">
    <source>
        <dbReference type="Proteomes" id="UP001268610"/>
    </source>
</evidence>
<accession>A0AAJ2GRH9</accession>
<proteinExistence type="predicted"/>
<evidence type="ECO:0000313" key="1">
    <source>
        <dbReference type="EMBL" id="MDR9774322.1"/>
    </source>
</evidence>
<dbReference type="Proteomes" id="UP001268610">
    <property type="component" value="Unassembled WGS sequence"/>
</dbReference>
<dbReference type="AlphaFoldDB" id="A0AAJ2GRH9"/>
<sequence length="123" mass="13833">MSLILRSYRDEGVLASERVVMLANADCDVGEFLLLKSIFSRGEVYPGGASAYWFPDALVKKGDYVVLYTKEGSTKNKVSDSGQTTHFFYWGMSHPQWATKHAAAVLMHVNRWTKLDPRNDDVA</sequence>
<protein>
    <submittedName>
        <fullName evidence="1">Uncharacterized protein</fullName>
    </submittedName>
</protein>
<reference evidence="1" key="1">
    <citation type="submission" date="2023-04" db="EMBL/GenBank/DDBJ databases">
        <title>Genomic characterization of faba bean (Vicia faba) microsymbionts in Mexican soils.</title>
        <authorList>
            <person name="Rivera Orduna F.N."/>
            <person name="Guevara-Luna J."/>
            <person name="Yan J."/>
            <person name="Arroyo-Herrera I."/>
            <person name="Li Y."/>
            <person name="Vasquez-Murrieta M.S."/>
            <person name="Wang E.T."/>
        </authorList>
    </citation>
    <scope>NUCLEOTIDE SEQUENCE</scope>
    <source>
        <strain evidence="1">CH26</strain>
    </source>
</reference>
<gene>
    <name evidence="1" type="ORF">RJJ65_16950</name>
</gene>
<dbReference type="EMBL" id="JAVLSF010000008">
    <property type="protein sequence ID" value="MDR9774322.1"/>
    <property type="molecule type" value="Genomic_DNA"/>
</dbReference>
<organism evidence="1 2">
    <name type="scientific">Rhizobium hidalgonense</name>
    <dbReference type="NCBI Taxonomy" id="1538159"/>
    <lineage>
        <taxon>Bacteria</taxon>
        <taxon>Pseudomonadati</taxon>
        <taxon>Pseudomonadota</taxon>
        <taxon>Alphaproteobacteria</taxon>
        <taxon>Hyphomicrobiales</taxon>
        <taxon>Rhizobiaceae</taxon>
        <taxon>Rhizobium/Agrobacterium group</taxon>
        <taxon>Rhizobium</taxon>
    </lineage>
</organism>
<name>A0AAJ2GRH9_9HYPH</name>
<comment type="caution">
    <text evidence="1">The sequence shown here is derived from an EMBL/GenBank/DDBJ whole genome shotgun (WGS) entry which is preliminary data.</text>
</comment>
<dbReference type="RefSeq" id="WP_310865611.1">
    <property type="nucleotide sequence ID" value="NZ_JAVLSF010000008.1"/>
</dbReference>